<sequence length="54" mass="6122">MTTILVSVILCSNLEWMSILRLTLQTPVIEHHSSKDKALDREDGSQLLVVQCKK</sequence>
<gene>
    <name evidence="1" type="ORF">Fmac_032845</name>
</gene>
<dbReference type="EMBL" id="JBGMDY010000011">
    <property type="protein sequence ID" value="KAL2318969.1"/>
    <property type="molecule type" value="Genomic_DNA"/>
</dbReference>
<evidence type="ECO:0000313" key="1">
    <source>
        <dbReference type="EMBL" id="KAL2318969.1"/>
    </source>
</evidence>
<dbReference type="AlphaFoldDB" id="A0ABD1L626"/>
<accession>A0ABD1L626</accession>
<evidence type="ECO:0000313" key="2">
    <source>
        <dbReference type="Proteomes" id="UP001603857"/>
    </source>
</evidence>
<reference evidence="1 2" key="1">
    <citation type="submission" date="2024-08" db="EMBL/GenBank/DDBJ databases">
        <title>Insights into the chromosomal genome structure of Flemingia macrophylla.</title>
        <authorList>
            <person name="Ding Y."/>
            <person name="Zhao Y."/>
            <person name="Bi W."/>
            <person name="Wu M."/>
            <person name="Zhao G."/>
            <person name="Gong Y."/>
            <person name="Li W."/>
            <person name="Zhang P."/>
        </authorList>
    </citation>
    <scope>NUCLEOTIDE SEQUENCE [LARGE SCALE GENOMIC DNA]</scope>
    <source>
        <strain evidence="1">DYQJB</strain>
        <tissue evidence="1">Leaf</tissue>
    </source>
</reference>
<protein>
    <submittedName>
        <fullName evidence="1">Uncharacterized protein</fullName>
    </submittedName>
</protein>
<organism evidence="1 2">
    <name type="scientific">Flemingia macrophylla</name>
    <dbReference type="NCBI Taxonomy" id="520843"/>
    <lineage>
        <taxon>Eukaryota</taxon>
        <taxon>Viridiplantae</taxon>
        <taxon>Streptophyta</taxon>
        <taxon>Embryophyta</taxon>
        <taxon>Tracheophyta</taxon>
        <taxon>Spermatophyta</taxon>
        <taxon>Magnoliopsida</taxon>
        <taxon>eudicotyledons</taxon>
        <taxon>Gunneridae</taxon>
        <taxon>Pentapetalae</taxon>
        <taxon>rosids</taxon>
        <taxon>fabids</taxon>
        <taxon>Fabales</taxon>
        <taxon>Fabaceae</taxon>
        <taxon>Papilionoideae</taxon>
        <taxon>50 kb inversion clade</taxon>
        <taxon>NPAAA clade</taxon>
        <taxon>indigoferoid/millettioid clade</taxon>
        <taxon>Phaseoleae</taxon>
        <taxon>Flemingia</taxon>
    </lineage>
</organism>
<dbReference type="Proteomes" id="UP001603857">
    <property type="component" value="Unassembled WGS sequence"/>
</dbReference>
<keyword evidence="2" id="KW-1185">Reference proteome</keyword>
<proteinExistence type="predicted"/>
<comment type="caution">
    <text evidence="1">The sequence shown here is derived from an EMBL/GenBank/DDBJ whole genome shotgun (WGS) entry which is preliminary data.</text>
</comment>
<name>A0ABD1L626_9FABA</name>